<dbReference type="PANTHER" id="PTHR42760:SF37">
    <property type="entry name" value="CLAVALDEHYDE DEHYDROGENASE"/>
    <property type="match status" value="1"/>
</dbReference>
<organism evidence="4 5">
    <name type="scientific">Penicillium canescens</name>
    <dbReference type="NCBI Taxonomy" id="5083"/>
    <lineage>
        <taxon>Eukaryota</taxon>
        <taxon>Fungi</taxon>
        <taxon>Dikarya</taxon>
        <taxon>Ascomycota</taxon>
        <taxon>Pezizomycotina</taxon>
        <taxon>Eurotiomycetes</taxon>
        <taxon>Eurotiomycetidae</taxon>
        <taxon>Eurotiales</taxon>
        <taxon>Aspergillaceae</taxon>
        <taxon>Penicillium</taxon>
    </lineage>
</organism>
<keyword evidence="3" id="KW-0560">Oxidoreductase</keyword>
<dbReference type="InterPro" id="IPR036291">
    <property type="entry name" value="NAD(P)-bd_dom_sf"/>
</dbReference>
<reference evidence="4" key="2">
    <citation type="submission" date="2023-01" db="EMBL/GenBank/DDBJ databases">
        <authorList>
            <person name="Petersen C."/>
        </authorList>
    </citation>
    <scope>NUCLEOTIDE SEQUENCE</scope>
    <source>
        <strain evidence="4">IBT 15450</strain>
    </source>
</reference>
<keyword evidence="2" id="KW-0521">NADP</keyword>
<dbReference type="GO" id="GO:0016616">
    <property type="term" value="F:oxidoreductase activity, acting on the CH-OH group of donors, NAD or NADP as acceptor"/>
    <property type="evidence" value="ECO:0007669"/>
    <property type="project" value="TreeGrafter"/>
</dbReference>
<dbReference type="SUPFAM" id="SSF51735">
    <property type="entry name" value="NAD(P)-binding Rossmann-fold domains"/>
    <property type="match status" value="1"/>
</dbReference>
<evidence type="ECO:0000256" key="2">
    <source>
        <dbReference type="ARBA" id="ARBA00022857"/>
    </source>
</evidence>
<protein>
    <submittedName>
        <fullName evidence="4">Uncharacterized protein</fullName>
    </submittedName>
</protein>
<reference evidence="4" key="1">
    <citation type="journal article" date="2023" name="IMA Fungus">
        <title>Comparative genomic study of the Penicillium genus elucidates a diverse pangenome and 15 lateral gene transfer events.</title>
        <authorList>
            <person name="Petersen C."/>
            <person name="Sorensen T."/>
            <person name="Nielsen M.R."/>
            <person name="Sondergaard T.E."/>
            <person name="Sorensen J.L."/>
            <person name="Fitzpatrick D.A."/>
            <person name="Frisvad J.C."/>
            <person name="Nielsen K.L."/>
        </authorList>
    </citation>
    <scope>NUCLEOTIDE SEQUENCE</scope>
    <source>
        <strain evidence="4">IBT 15450</strain>
    </source>
</reference>
<comment type="caution">
    <text evidence="4">The sequence shown here is derived from an EMBL/GenBank/DDBJ whole genome shotgun (WGS) entry which is preliminary data.</text>
</comment>
<dbReference type="PANTHER" id="PTHR42760">
    <property type="entry name" value="SHORT-CHAIN DEHYDROGENASES/REDUCTASES FAMILY MEMBER"/>
    <property type="match status" value="1"/>
</dbReference>
<dbReference type="Pfam" id="PF00106">
    <property type="entry name" value="adh_short"/>
    <property type="match status" value="1"/>
</dbReference>
<proteinExistence type="inferred from homology"/>
<dbReference type="CDD" id="cd05233">
    <property type="entry name" value="SDR_c"/>
    <property type="match status" value="1"/>
</dbReference>
<dbReference type="AlphaFoldDB" id="A0AAD6N2J8"/>
<accession>A0AAD6N2J8</accession>
<evidence type="ECO:0000256" key="3">
    <source>
        <dbReference type="ARBA" id="ARBA00023002"/>
    </source>
</evidence>
<dbReference type="PROSITE" id="PS00061">
    <property type="entry name" value="ADH_SHORT"/>
    <property type="match status" value="1"/>
</dbReference>
<sequence>MSLGGKHDCEYESDPRQNKDLANSLIGKNVIIAGAGRGIGRATAEFFARTAASSVSLIALELPEVEETARVCKVINPTLIVRTAAFNVTDFAAVQAFVDGTADDLGGIDVVFMNAGRPPQFLPIHESEPNIWWDTVAVSLQGSFNFARAVVPLMRQSAKGGTLIFTSSAAAHVTAGMGAYTIGKLGTSRLAEILHHENKDAGIKTFSIHPGVVRTRFYTDFAEAVEGNIKDDGSSYVSSRVPGDVKSAKAAVSFLKDVPADTPQMPAGMVLVLASGRLDFMSGRYVDSSKKVEAYLADRERILKEDAYRVKIVIGTDEYLPTWMD</sequence>
<comment type="similarity">
    <text evidence="1">Belongs to the short-chain dehydrogenases/reductases (SDR) family.</text>
</comment>
<dbReference type="PRINTS" id="PR00081">
    <property type="entry name" value="GDHRDH"/>
</dbReference>
<evidence type="ECO:0000313" key="5">
    <source>
        <dbReference type="Proteomes" id="UP001219568"/>
    </source>
</evidence>
<dbReference type="Gene3D" id="3.40.50.720">
    <property type="entry name" value="NAD(P)-binding Rossmann-like Domain"/>
    <property type="match status" value="1"/>
</dbReference>
<evidence type="ECO:0000313" key="4">
    <source>
        <dbReference type="EMBL" id="KAJ6023577.1"/>
    </source>
</evidence>
<dbReference type="EMBL" id="JAQJZL010000016">
    <property type="protein sequence ID" value="KAJ6023577.1"/>
    <property type="molecule type" value="Genomic_DNA"/>
</dbReference>
<evidence type="ECO:0000256" key="1">
    <source>
        <dbReference type="ARBA" id="ARBA00006484"/>
    </source>
</evidence>
<dbReference type="InterPro" id="IPR020904">
    <property type="entry name" value="Sc_DH/Rdtase_CS"/>
</dbReference>
<keyword evidence="5" id="KW-1185">Reference proteome</keyword>
<name>A0AAD6N2J8_PENCN</name>
<dbReference type="Proteomes" id="UP001219568">
    <property type="component" value="Unassembled WGS sequence"/>
</dbReference>
<dbReference type="InterPro" id="IPR002347">
    <property type="entry name" value="SDR_fam"/>
</dbReference>
<gene>
    <name evidence="4" type="ORF">N7460_013972</name>
</gene>